<proteinExistence type="predicted"/>
<protein>
    <submittedName>
        <fullName evidence="1">Uncharacterized protein</fullName>
    </submittedName>
</protein>
<dbReference type="AlphaFoldDB" id="A0A1H6AI34"/>
<keyword evidence="2" id="KW-1185">Reference proteome</keyword>
<evidence type="ECO:0000313" key="1">
    <source>
        <dbReference type="EMBL" id="SEG48409.1"/>
    </source>
</evidence>
<organism evidence="1 2">
    <name type="scientific">Thalassococcus halodurans</name>
    <dbReference type="NCBI Taxonomy" id="373675"/>
    <lineage>
        <taxon>Bacteria</taxon>
        <taxon>Pseudomonadati</taxon>
        <taxon>Pseudomonadota</taxon>
        <taxon>Alphaproteobacteria</taxon>
        <taxon>Rhodobacterales</taxon>
        <taxon>Roseobacteraceae</taxon>
        <taxon>Thalassococcus</taxon>
    </lineage>
</organism>
<sequence length="60" mass="6418">MIGNRGPVACVGLNSVTAFLPLNPETIRRNLDFSAFGTNSIRKTGGKAPSSLEDLQNFSH</sequence>
<reference evidence="1 2" key="1">
    <citation type="submission" date="2016-10" db="EMBL/GenBank/DDBJ databases">
        <authorList>
            <person name="de Groot N.N."/>
        </authorList>
    </citation>
    <scope>NUCLEOTIDE SEQUENCE [LARGE SCALE GENOMIC DNA]</scope>
    <source>
        <strain evidence="1 2">DSM 26915</strain>
    </source>
</reference>
<name>A0A1H6AI34_9RHOB</name>
<dbReference type="EMBL" id="FNUZ01000005">
    <property type="protein sequence ID" value="SEG48409.1"/>
    <property type="molecule type" value="Genomic_DNA"/>
</dbReference>
<evidence type="ECO:0000313" key="2">
    <source>
        <dbReference type="Proteomes" id="UP000236752"/>
    </source>
</evidence>
<gene>
    <name evidence="1" type="ORF">SAMN04488045_2965</name>
</gene>
<dbReference type="Proteomes" id="UP000236752">
    <property type="component" value="Unassembled WGS sequence"/>
</dbReference>
<accession>A0A1H6AI34</accession>